<dbReference type="InterPro" id="IPR003787">
    <property type="entry name" value="Sulphur_relay_DsrE/F-like"/>
</dbReference>
<accession>A0A3B0WRS6</accession>
<dbReference type="PANTHER" id="PTHR37691">
    <property type="entry name" value="BLR3518 PROTEIN"/>
    <property type="match status" value="1"/>
</dbReference>
<dbReference type="AlphaFoldDB" id="A0A3B0WRS6"/>
<dbReference type="Pfam" id="PF02635">
    <property type="entry name" value="DsrE"/>
    <property type="match status" value="1"/>
</dbReference>
<organism evidence="1">
    <name type="scientific">hydrothermal vent metagenome</name>
    <dbReference type="NCBI Taxonomy" id="652676"/>
    <lineage>
        <taxon>unclassified sequences</taxon>
        <taxon>metagenomes</taxon>
        <taxon>ecological metagenomes</taxon>
    </lineage>
</organism>
<protein>
    <submittedName>
        <fullName evidence="1">Uncharacterized protein</fullName>
    </submittedName>
</protein>
<name>A0A3B0WRS6_9ZZZZ</name>
<reference evidence="1" key="1">
    <citation type="submission" date="2018-06" db="EMBL/GenBank/DDBJ databases">
        <authorList>
            <person name="Zhirakovskaya E."/>
        </authorList>
    </citation>
    <scope>NUCLEOTIDE SEQUENCE</scope>
</reference>
<dbReference type="InterPro" id="IPR006311">
    <property type="entry name" value="TAT_signal"/>
</dbReference>
<dbReference type="SUPFAM" id="SSF75169">
    <property type="entry name" value="DsrEFH-like"/>
    <property type="match status" value="1"/>
</dbReference>
<dbReference type="EMBL" id="UOFG01000047">
    <property type="protein sequence ID" value="VAW58738.1"/>
    <property type="molecule type" value="Genomic_DNA"/>
</dbReference>
<dbReference type="Gene3D" id="3.40.1260.10">
    <property type="entry name" value="DsrEFH-like"/>
    <property type="match status" value="1"/>
</dbReference>
<evidence type="ECO:0000313" key="1">
    <source>
        <dbReference type="EMBL" id="VAW58738.1"/>
    </source>
</evidence>
<dbReference type="PANTHER" id="PTHR37691:SF1">
    <property type="entry name" value="BLR3518 PROTEIN"/>
    <property type="match status" value="1"/>
</dbReference>
<sequence>MITRRRLLTTVTTTLAGLTAGLVTARQASAETVGDVEVMRFPGDPTDHNVVYQFNKAEQSYHNGVLFSVAEVLRKYNDNVTIVVTAIGPGLHILAKKPLRTVSEHTKEKVKSLADYGIRFHACGNTMKSLNWTKDDLHDFVEVVNVGAVDLMELQEQGYSYISW</sequence>
<gene>
    <name evidence="1" type="ORF">MNBD_GAMMA11-3241</name>
</gene>
<dbReference type="InterPro" id="IPR027396">
    <property type="entry name" value="DsrEFH-like"/>
</dbReference>
<proteinExistence type="predicted"/>
<dbReference type="PROSITE" id="PS51318">
    <property type="entry name" value="TAT"/>
    <property type="match status" value="1"/>
</dbReference>